<name>A0A8B8HN50_VANTA</name>
<evidence type="ECO:0000256" key="1">
    <source>
        <dbReference type="SAM" id="MobiDB-lite"/>
    </source>
</evidence>
<feature type="compositionally biased region" description="Polar residues" evidence="1">
    <location>
        <begin position="1164"/>
        <end position="1177"/>
    </location>
</feature>
<feature type="region of interest" description="Disordered" evidence="1">
    <location>
        <begin position="642"/>
        <end position="944"/>
    </location>
</feature>
<feature type="region of interest" description="Disordered" evidence="1">
    <location>
        <begin position="1219"/>
        <end position="1572"/>
    </location>
</feature>
<sequence>MEADGGVKAPVTRLRRRMSVEQSEESKSPALNTPTKKRGGRRAAKPDLDLIDENNPDNTTKTTTKKAPVKEIIDSIDEKPVTPSRRSTRIKSNTSIVSDIALAVDSPRAKRAIRRTSQIGSDTEAPPTPVRQTRRTRKDSTSSIEKVEIQPSTKPTIQINEIIPEEPENNARESTNSTDTNEKNTSTGNVRKSPRLKEKMKQNTSVIEKESSQVGHDEPTIETKNTSLNKSLETSIPKESESKDEETANNKISQKNRHSLLTSNLLKNLNTEAKTNNVHLNKSTSALETKRNGNKKRNRTKSWTIATVENENNFYSDNEGLRKKQNDGTKIPIVQLNKFNSGDGLNTSMDKGKVNKSKIKENGNSFMEGDIDTSMTDVINKSMNKKNYENKPLLNQSSNEKKNLNITNQLFETEPSCDIQTIVYIDEDSDTNSVKVGIQNRHEHEDQCVPVIQHSDQLEKDISQFSVMSQKNDLIKANVSNDANLMNDSCEPMDVDETIPESSLIPEIKPNKIYSNSPSVLLDKSESKEKQLNKSKRKSSILLNLNKSENENKSTLILSQLKDSSSGDINNVTKSPQIKQSLLSKTTDDLNATQENDINKRNLSLNYVTTSTPLQQKNLQKLGNINTSIIANNDTNNIKSKINLSKNDKTSDNVDNDISSEEETSQNNINEISKNKSNLNNSLNKTGNNKEKLMSKNEKEKMTSPDSIDLTEENKSINNKSNKMESKSSNSSKKSVNKSFPSTDSDDEMASNDESQESVNLIDDEAEDASDSYESGDSQDENERQYLKENEILEKGETLTSDDDLSDDSDYEKDSFVVSSAEEDNELLDGTEDDLSMSDNELKMTKESKKKYDERKKKEQKKASREMYESRHKLNISNKSSSSEVGNSKRHKKQQLSSSESEDETEVKSKKKNHRMRLDSSHEVSLWENENGNKISDKKRKRLSESYCDDNAINEKEITVCNESLKEIDPLTTHIKEEQKTPKRADSSIAFINTENDLNMESELTKTQTEFLDPLEDSMADEDSLSSDNENIIQNYDSILEGLNKTNKTKSKKCDISLNVDKKKDKKKNTAIIDELNLTQIKSAKKVRNNKQKQKENNTLTENKIIKPDIDRDSSPDSIDLHLLFSEDSNSSENIENKKNTSNTEEFIPLKRIEGKTDIRENTDMSNQADKLSNLDISYNKKNKKHKSESATTSDNTNENNESFFIDTEGVIAQCNNSLNKSSSKKNKKKLSLVNNDNLDEDNDEIKDKKDVSMAVNESGANENSDSDAPMDVPFKKENRYSKIQENLHENGKDETDGASNKSVTKTPNSEKKKKKKLTESLNLEPTVNETDLNGSLSKNKKKKATDVINEESTQKDVPEQVLDESITKTPGSKKKKRMSQSEIHEQVPNAEDAPTDKSFSTPSNILKKKKQLLYSPESVQIESKEELSLDVSKIKTPGSQKKKKLSLKSQDCEQSGDLHETKLNISKIKTPGSQKKKNVTVSENEKEDFNIMTPGSAESKKTNSLSSTVESNLLMTAEELNESKNTKKRKRKSSQTTPEDTVLEDKLNTPKKLNESLVGSQKKKRKISQNEETVTNAEPILNENLGQSNVGKKKKLKNETHPNVPNTTTEVKRNKRKLRDDDEGNQIAKVAKENSFDTVHVPRLPTSILKQLDDKPKQLSTGKKLKLVSTTQFSVAEARRRRNKPSNYLEESVYINDDEYENKKQKKVLPKPKVLPFVPTVLTSASGYTTNFKVNVIPTEMKFVAQSNTISNFKEDFLFNKNIRRHGTYELYKRKRNIKISKF</sequence>
<keyword evidence="2" id="KW-1185">Reference proteome</keyword>
<feature type="compositionally biased region" description="Polar residues" evidence="1">
    <location>
        <begin position="274"/>
        <end position="287"/>
    </location>
</feature>
<feature type="compositionally biased region" description="Low complexity" evidence="1">
    <location>
        <begin position="875"/>
        <end position="886"/>
    </location>
</feature>
<organism evidence="2 3">
    <name type="scientific">Vanessa tameamea</name>
    <name type="common">Kamehameha butterfly</name>
    <dbReference type="NCBI Taxonomy" id="334116"/>
    <lineage>
        <taxon>Eukaryota</taxon>
        <taxon>Metazoa</taxon>
        <taxon>Ecdysozoa</taxon>
        <taxon>Arthropoda</taxon>
        <taxon>Hexapoda</taxon>
        <taxon>Insecta</taxon>
        <taxon>Pterygota</taxon>
        <taxon>Neoptera</taxon>
        <taxon>Endopterygota</taxon>
        <taxon>Lepidoptera</taxon>
        <taxon>Glossata</taxon>
        <taxon>Ditrysia</taxon>
        <taxon>Papilionoidea</taxon>
        <taxon>Nymphalidae</taxon>
        <taxon>Nymphalinae</taxon>
        <taxon>Vanessa</taxon>
    </lineage>
</organism>
<feature type="compositionally biased region" description="Acidic residues" evidence="1">
    <location>
        <begin position="821"/>
        <end position="836"/>
    </location>
</feature>
<feature type="compositionally biased region" description="Polar residues" evidence="1">
    <location>
        <begin position="172"/>
        <end position="190"/>
    </location>
</feature>
<reference evidence="3" key="1">
    <citation type="submission" date="2025-08" db="UniProtKB">
        <authorList>
            <consortium name="RefSeq"/>
        </authorList>
    </citation>
    <scope>IDENTIFICATION</scope>
    <source>
        <tissue evidence="3">Whole body</tissue>
    </source>
</reference>
<feature type="compositionally biased region" description="Basic and acidic residues" evidence="1">
    <location>
        <begin position="195"/>
        <end position="221"/>
    </location>
</feature>
<feature type="compositionally biased region" description="Basic and acidic residues" evidence="1">
    <location>
        <begin position="1104"/>
        <end position="1115"/>
    </location>
</feature>
<feature type="region of interest" description="Disordered" evidence="1">
    <location>
        <begin position="107"/>
        <end position="259"/>
    </location>
</feature>
<feature type="compositionally biased region" description="Low complexity" evidence="1">
    <location>
        <begin position="716"/>
        <end position="739"/>
    </location>
</feature>
<feature type="region of interest" description="Disordered" evidence="1">
    <location>
        <begin position="274"/>
        <end position="299"/>
    </location>
</feature>
<feature type="compositionally biased region" description="Basic and acidic residues" evidence="1">
    <location>
        <begin position="1274"/>
        <end position="1296"/>
    </location>
</feature>
<feature type="compositionally biased region" description="Acidic residues" evidence="1">
    <location>
        <begin position="654"/>
        <end position="664"/>
    </location>
</feature>
<evidence type="ECO:0000313" key="3">
    <source>
        <dbReference type="RefSeq" id="XP_026486274.2"/>
    </source>
</evidence>
<feature type="compositionally biased region" description="Basic and acidic residues" evidence="1">
    <location>
        <begin position="236"/>
        <end position="248"/>
    </location>
</feature>
<dbReference type="GeneID" id="113393541"/>
<feature type="compositionally biased region" description="Polar residues" evidence="1">
    <location>
        <begin position="1503"/>
        <end position="1515"/>
    </location>
</feature>
<feature type="compositionally biased region" description="Basic and acidic residues" evidence="1">
    <location>
        <begin position="688"/>
        <end position="703"/>
    </location>
</feature>
<feature type="region of interest" description="Disordered" evidence="1">
    <location>
        <begin position="1"/>
        <end position="66"/>
    </location>
</feature>
<dbReference type="RefSeq" id="XP_026486274.2">
    <property type="nucleotide sequence ID" value="XM_026630489.2"/>
</dbReference>
<feature type="region of interest" description="Disordered" evidence="1">
    <location>
        <begin position="1158"/>
        <end position="1201"/>
    </location>
</feature>
<accession>A0A8B8HN50</accession>
<feature type="compositionally biased region" description="Low complexity" evidence="1">
    <location>
        <begin position="665"/>
        <end position="687"/>
    </location>
</feature>
<dbReference type="OMA" id="GAHEETM"/>
<feature type="compositionally biased region" description="Acidic residues" evidence="1">
    <location>
        <begin position="800"/>
        <end position="811"/>
    </location>
</feature>
<proteinExistence type="predicted"/>
<feature type="compositionally biased region" description="Basic and acidic residues" evidence="1">
    <location>
        <begin position="840"/>
        <end position="872"/>
    </location>
</feature>
<dbReference type="Proteomes" id="UP001652626">
    <property type="component" value="Chromosome 6"/>
</dbReference>
<feature type="compositionally biased region" description="Low complexity" evidence="1">
    <location>
        <begin position="1130"/>
        <end position="1146"/>
    </location>
</feature>
<protein>
    <submittedName>
        <fullName evidence="3">Uncharacterized protein MAL13P1.304 isoform X1</fullName>
    </submittedName>
</protein>
<feature type="region of interest" description="Disordered" evidence="1">
    <location>
        <begin position="515"/>
        <end position="537"/>
    </location>
</feature>
<feature type="region of interest" description="Disordered" evidence="1">
    <location>
        <begin position="1085"/>
        <end position="1118"/>
    </location>
</feature>
<feature type="compositionally biased region" description="Polar residues" evidence="1">
    <location>
        <begin position="1326"/>
        <end position="1338"/>
    </location>
</feature>
<feature type="compositionally biased region" description="Basic and acidic residues" evidence="1">
    <location>
        <begin position="1544"/>
        <end position="1555"/>
    </location>
</feature>
<gene>
    <name evidence="3" type="primary">LOC113393541</name>
</gene>
<feature type="compositionally biased region" description="Acidic residues" evidence="1">
    <location>
        <begin position="744"/>
        <end position="771"/>
    </location>
</feature>
<dbReference type="OrthoDB" id="6927307at2759"/>
<feature type="compositionally biased region" description="Basic and acidic residues" evidence="1">
    <location>
        <begin position="523"/>
        <end position="532"/>
    </location>
</feature>
<feature type="compositionally biased region" description="Basic and acidic residues" evidence="1">
    <location>
        <begin position="781"/>
        <end position="797"/>
    </location>
</feature>
<feature type="compositionally biased region" description="Low complexity" evidence="1">
    <location>
        <begin position="1190"/>
        <end position="1201"/>
    </location>
</feature>
<evidence type="ECO:0000313" key="2">
    <source>
        <dbReference type="Proteomes" id="UP001652626"/>
    </source>
</evidence>
<feature type="compositionally biased region" description="Polar residues" evidence="1">
    <location>
        <begin position="222"/>
        <end position="234"/>
    </location>
</feature>
<feature type="region of interest" description="Disordered" evidence="1">
    <location>
        <begin position="1130"/>
        <end position="1149"/>
    </location>
</feature>